<dbReference type="PANTHER" id="PTHR11365">
    <property type="entry name" value="5-OXOPROLINASE RELATED"/>
    <property type="match status" value="1"/>
</dbReference>
<comment type="caution">
    <text evidence="2">The sequence shown here is derived from an EMBL/GenBank/DDBJ whole genome shotgun (WGS) entry which is preliminary data.</text>
</comment>
<feature type="domain" description="Hydantoinase B/oxoprolinase" evidence="1">
    <location>
        <begin position="11"/>
        <end position="540"/>
    </location>
</feature>
<dbReference type="PANTHER" id="PTHR11365:SF23">
    <property type="entry name" value="HYPOTHETICAL 5-OXOPROLINASE (EUROFUNG)-RELATED"/>
    <property type="match status" value="1"/>
</dbReference>
<dbReference type="InterPro" id="IPR045079">
    <property type="entry name" value="Oxoprolinase-like"/>
</dbReference>
<organism evidence="2 3">
    <name type="scientific">Brucella cytisi</name>
    <dbReference type="NCBI Taxonomy" id="407152"/>
    <lineage>
        <taxon>Bacteria</taxon>
        <taxon>Pseudomonadati</taxon>
        <taxon>Pseudomonadota</taxon>
        <taxon>Alphaproteobacteria</taxon>
        <taxon>Hyphomicrobiales</taxon>
        <taxon>Brucellaceae</taxon>
        <taxon>Brucella/Ochrobactrum group</taxon>
        <taxon>Brucella</taxon>
    </lineage>
</organism>
<dbReference type="GO" id="GO:0006749">
    <property type="term" value="P:glutathione metabolic process"/>
    <property type="evidence" value="ECO:0007669"/>
    <property type="project" value="TreeGrafter"/>
</dbReference>
<dbReference type="GO" id="GO:0005829">
    <property type="term" value="C:cytosol"/>
    <property type="evidence" value="ECO:0007669"/>
    <property type="project" value="TreeGrafter"/>
</dbReference>
<evidence type="ECO:0000259" key="1">
    <source>
        <dbReference type="Pfam" id="PF02538"/>
    </source>
</evidence>
<dbReference type="Proteomes" id="UP000182985">
    <property type="component" value="Unassembled WGS sequence"/>
</dbReference>
<protein>
    <recommendedName>
        <fullName evidence="1">Hydantoinase B/oxoprolinase domain-containing protein</fullName>
    </recommendedName>
</protein>
<evidence type="ECO:0000313" key="3">
    <source>
        <dbReference type="Proteomes" id="UP000182985"/>
    </source>
</evidence>
<accession>A0A1J6HKZ0</accession>
<dbReference type="InterPro" id="IPR003692">
    <property type="entry name" value="Hydantoinase_B"/>
</dbReference>
<sequence length="687" mass="74112">MLSKNEFHPKDRFELSVFCNLVTAITEEACGVLARTAYTTFIKEAEDFSVALAKPDGTFFAFPGRSGVPTAVALPMDDVLARIVSWKPGDILLTNDPYLSGGMVTHTPDVTMIAPVFYEDQLVAFRWSFLHSSDVGGAVPGSLAASFTEVFQEGLRIPPTKLYQEGKLNEDLYNLIITNVRVPDQLWGDLQAMVSAFHVAGDRLVALFAKYGLERTNELIDECISYAEVKARAVIDSIPDGVYSFVDYLDDDINSPHPVRICLALTKASSEIHVDFSGTDPQVMAAINLATAGKKAHTWLTVGILQFLLTADPEIPVNGGVLRPISVHAPVGTIVHAVEPAALGGRAVSGIRVMDATFGALIQALPGQVPAAGSGQGLLPVISMPDMESGRRKVNILQPLIGGTGARPGADGYDGTHYSLGFMKNTPVEVIETDMDVLVHSYGYVRDSGGAGEFRGGLGVGLRAEVTAADTTVAIRGMERTRFAPWGAFGGQCGGLTRKLRTNPGRPNEIIHPKGSDFVRLSPGDLIEFATSGGGGYGDPLLRAPEKVAEDLAFGFVSKAEAEEIYGVVFQDGIDLVDLAATSTKRETIRQLRRSRSDVFTFCEARLAHEATWTEQAYDALGTILSTLPIYARPFAKQVLMDRVAGLDEAPSPVTPEFIWRLWKENTQTPCLTNTYCGQRVSTRPQG</sequence>
<dbReference type="Pfam" id="PF02538">
    <property type="entry name" value="Hydantoinase_B"/>
    <property type="match status" value="1"/>
</dbReference>
<dbReference type="OrthoDB" id="9761586at2"/>
<name>A0A1J6HKZ0_9HYPH</name>
<dbReference type="AlphaFoldDB" id="A0A1J6HKZ0"/>
<keyword evidence="3" id="KW-1185">Reference proteome</keyword>
<gene>
    <name evidence="2" type="ORF">BLA27_10095</name>
</gene>
<reference evidence="2 3" key="1">
    <citation type="submission" date="2016-10" db="EMBL/GenBank/DDBJ databases">
        <title>The Draft Genome Sequence of the Potato Rhizosphere Bacteria Ochrobactrum sp. IPA7.2.</title>
        <authorList>
            <person name="Gogoleva N.E."/>
            <person name="Khlopko Y.A."/>
            <person name="Burygin G.L."/>
            <person name="Plotnikov A.O."/>
        </authorList>
    </citation>
    <scope>NUCLEOTIDE SEQUENCE [LARGE SCALE GENOMIC DNA]</scope>
    <source>
        <strain evidence="2 3">IPA7.2</strain>
    </source>
</reference>
<proteinExistence type="predicted"/>
<dbReference type="EMBL" id="MOEC01000008">
    <property type="protein sequence ID" value="OIS93653.1"/>
    <property type="molecule type" value="Genomic_DNA"/>
</dbReference>
<evidence type="ECO:0000313" key="2">
    <source>
        <dbReference type="EMBL" id="OIS93653.1"/>
    </source>
</evidence>
<dbReference type="RefSeq" id="WP_071631636.1">
    <property type="nucleotide sequence ID" value="NZ_MOEC01000008.1"/>
</dbReference>
<dbReference type="GO" id="GO:0017168">
    <property type="term" value="F:5-oxoprolinase (ATP-hydrolyzing) activity"/>
    <property type="evidence" value="ECO:0007669"/>
    <property type="project" value="TreeGrafter"/>
</dbReference>